<organism evidence="2 3">
    <name type="scientific">Spirochaeta isovalerica</name>
    <dbReference type="NCBI Taxonomy" id="150"/>
    <lineage>
        <taxon>Bacteria</taxon>
        <taxon>Pseudomonadati</taxon>
        <taxon>Spirochaetota</taxon>
        <taxon>Spirochaetia</taxon>
        <taxon>Spirochaetales</taxon>
        <taxon>Spirochaetaceae</taxon>
        <taxon>Spirochaeta</taxon>
    </lineage>
</organism>
<proteinExistence type="predicted"/>
<dbReference type="EMBL" id="JACHGJ010000008">
    <property type="protein sequence ID" value="MBB6481848.1"/>
    <property type="molecule type" value="Genomic_DNA"/>
</dbReference>
<name>A0A841RH50_9SPIO</name>
<dbReference type="RefSeq" id="WP_184748084.1">
    <property type="nucleotide sequence ID" value="NZ_JACHGJ010000008.1"/>
</dbReference>
<evidence type="ECO:0000313" key="2">
    <source>
        <dbReference type="EMBL" id="MBB6481848.1"/>
    </source>
</evidence>
<dbReference type="AlphaFoldDB" id="A0A841RH50"/>
<keyword evidence="3" id="KW-1185">Reference proteome</keyword>
<dbReference type="Proteomes" id="UP000587760">
    <property type="component" value="Unassembled WGS sequence"/>
</dbReference>
<comment type="caution">
    <text evidence="2">The sequence shown here is derived from an EMBL/GenBank/DDBJ whole genome shotgun (WGS) entry which is preliminary data.</text>
</comment>
<sequence>MTFLYIITALSLLVSLVFNRKKTGKAILSGAKKLWKITPPFLSVLMGVSVVLYLVPQEMISRTLGGSSNFASLITASLIGSITFMPGPIVYPLCRILVNQGVAYSIIAAFSTTLMMVGAITFPMEKSLFGWKFALMRNLVSYCIGLAIAAVFFLVQGVLI</sequence>
<feature type="transmembrane region" description="Helical" evidence="1">
    <location>
        <begin position="134"/>
        <end position="155"/>
    </location>
</feature>
<protein>
    <submittedName>
        <fullName evidence="2">Uncharacterized membrane protein YraQ (UPF0718 family)</fullName>
    </submittedName>
</protein>
<keyword evidence="1" id="KW-1133">Transmembrane helix</keyword>
<accession>A0A841RH50</accession>
<feature type="transmembrane region" description="Helical" evidence="1">
    <location>
        <begin position="102"/>
        <end position="122"/>
    </location>
</feature>
<keyword evidence="1" id="KW-0812">Transmembrane</keyword>
<evidence type="ECO:0000313" key="3">
    <source>
        <dbReference type="Proteomes" id="UP000587760"/>
    </source>
</evidence>
<evidence type="ECO:0000256" key="1">
    <source>
        <dbReference type="SAM" id="Phobius"/>
    </source>
</evidence>
<feature type="transmembrane region" description="Helical" evidence="1">
    <location>
        <begin position="67"/>
        <end position="90"/>
    </location>
</feature>
<gene>
    <name evidence="2" type="ORF">HNR50_003529</name>
</gene>
<reference evidence="2 3" key="1">
    <citation type="submission" date="2020-08" db="EMBL/GenBank/DDBJ databases">
        <title>Genomic Encyclopedia of Type Strains, Phase IV (KMG-IV): sequencing the most valuable type-strain genomes for metagenomic binning, comparative biology and taxonomic classification.</title>
        <authorList>
            <person name="Goeker M."/>
        </authorList>
    </citation>
    <scope>NUCLEOTIDE SEQUENCE [LARGE SCALE GENOMIC DNA]</scope>
    <source>
        <strain evidence="2 3">DSM 2461</strain>
    </source>
</reference>
<feature type="transmembrane region" description="Helical" evidence="1">
    <location>
        <begin position="35"/>
        <end position="55"/>
    </location>
</feature>
<keyword evidence="1" id="KW-0472">Membrane</keyword>